<evidence type="ECO:0000313" key="3">
    <source>
        <dbReference type="Proteomes" id="UP001447188"/>
    </source>
</evidence>
<comment type="caution">
    <text evidence="2">The sequence shown here is derived from an EMBL/GenBank/DDBJ whole genome shotgun (WGS) entry which is preliminary data.</text>
</comment>
<dbReference type="Proteomes" id="UP001447188">
    <property type="component" value="Unassembled WGS sequence"/>
</dbReference>
<dbReference type="Pfam" id="PF20253">
    <property type="entry name" value="DUF6604"/>
    <property type="match status" value="1"/>
</dbReference>
<keyword evidence="3" id="KW-1185">Reference proteome</keyword>
<sequence>MDSNDDGFVIYERKKKGKPRGRSNEVKRYHKCGDEALAWIFDQTGCLRWTGSESLSQIRAAARAVRRSGVTAPPKVLVNLRQAISGRKRVAASYLLEETEDDTSRDATKRHEAFIGILEDVLTVFQQEV</sequence>
<evidence type="ECO:0000313" key="2">
    <source>
        <dbReference type="EMBL" id="KAL0640065.1"/>
    </source>
</evidence>
<dbReference type="EMBL" id="JBBBZM010000006">
    <property type="protein sequence ID" value="KAL0640065.1"/>
    <property type="molecule type" value="Genomic_DNA"/>
</dbReference>
<name>A0ABR3GVY9_9PEZI</name>
<gene>
    <name evidence="2" type="ORF">Q9L58_000893</name>
</gene>
<protein>
    <recommendedName>
        <fullName evidence="1">DUF6604 domain-containing protein</fullName>
    </recommendedName>
</protein>
<proteinExistence type="predicted"/>
<evidence type="ECO:0000259" key="1">
    <source>
        <dbReference type="Pfam" id="PF20253"/>
    </source>
</evidence>
<organism evidence="2 3">
    <name type="scientific">Discina gigas</name>
    <dbReference type="NCBI Taxonomy" id="1032678"/>
    <lineage>
        <taxon>Eukaryota</taxon>
        <taxon>Fungi</taxon>
        <taxon>Dikarya</taxon>
        <taxon>Ascomycota</taxon>
        <taxon>Pezizomycotina</taxon>
        <taxon>Pezizomycetes</taxon>
        <taxon>Pezizales</taxon>
        <taxon>Discinaceae</taxon>
        <taxon>Discina</taxon>
    </lineage>
</organism>
<accession>A0ABR3GVY9</accession>
<feature type="domain" description="DUF6604" evidence="1">
    <location>
        <begin position="14"/>
        <end position="128"/>
    </location>
</feature>
<dbReference type="InterPro" id="IPR046539">
    <property type="entry name" value="DUF6604"/>
</dbReference>
<reference evidence="2 3" key="1">
    <citation type="submission" date="2024-02" db="EMBL/GenBank/DDBJ databases">
        <title>Discinaceae phylogenomics.</title>
        <authorList>
            <person name="Dirks A.C."/>
            <person name="James T.Y."/>
        </authorList>
    </citation>
    <scope>NUCLEOTIDE SEQUENCE [LARGE SCALE GENOMIC DNA]</scope>
    <source>
        <strain evidence="2 3">ACD0624</strain>
    </source>
</reference>